<gene>
    <name evidence="1" type="ORF">SAMN05421874_11296</name>
</gene>
<dbReference type="Gene3D" id="2.40.400.10">
    <property type="entry name" value="Acetoacetate decarboxylase-like"/>
    <property type="match status" value="1"/>
</dbReference>
<dbReference type="SUPFAM" id="SSF160104">
    <property type="entry name" value="Acetoacetate decarboxylase-like"/>
    <property type="match status" value="1"/>
</dbReference>
<reference evidence="1 2" key="1">
    <citation type="submission" date="2016-10" db="EMBL/GenBank/DDBJ databases">
        <authorList>
            <person name="de Groot N.N."/>
        </authorList>
    </citation>
    <scope>NUCLEOTIDE SEQUENCE [LARGE SCALE GENOMIC DNA]</scope>
    <source>
        <strain evidence="1 2">CGMCC 4.5681</strain>
    </source>
</reference>
<dbReference type="RefSeq" id="WP_090767793.1">
    <property type="nucleotide sequence ID" value="NZ_FNFB01000012.1"/>
</dbReference>
<protein>
    <submittedName>
        <fullName evidence="1">Acetoacetate decarboxylase</fullName>
    </submittedName>
</protein>
<dbReference type="InterPro" id="IPR010451">
    <property type="entry name" value="Acetoacetate_decarboxylase"/>
</dbReference>
<sequence length="265" mass="28470">MQGYTVPLSPRGQANLAPTPPWHYAGTAVAVEFFADPAAAEATLPQGLTLDPDSAGRGVAMFVDWQYSAGGEEYLDPARSQYREFLVTLDARWNGTPVAWCPYIYVDNDAALARGWVQGFPKKLGSVHQTRAYPVGGPATPAVAAGGRFGATASTAGQRIAEALVTLEQPVDNPAALMNRPVVNLRHFPRLAKGQHDQPAVHELVMAVLDNPAVGEAWVGTGELSFLPARGEELADLSVQRVGKGFRFHLAYTVDDLKTLTDYTL</sequence>
<dbReference type="OrthoDB" id="1950454at2"/>
<dbReference type="Proteomes" id="UP000198683">
    <property type="component" value="Unassembled WGS sequence"/>
</dbReference>
<evidence type="ECO:0000313" key="2">
    <source>
        <dbReference type="Proteomes" id="UP000198683"/>
    </source>
</evidence>
<dbReference type="InterPro" id="IPR023375">
    <property type="entry name" value="ADC_dom_sf"/>
</dbReference>
<dbReference type="EMBL" id="FNFB01000012">
    <property type="protein sequence ID" value="SDK87733.1"/>
    <property type="molecule type" value="Genomic_DNA"/>
</dbReference>
<organism evidence="1 2">
    <name type="scientific">Nonomuraea maritima</name>
    <dbReference type="NCBI Taxonomy" id="683260"/>
    <lineage>
        <taxon>Bacteria</taxon>
        <taxon>Bacillati</taxon>
        <taxon>Actinomycetota</taxon>
        <taxon>Actinomycetes</taxon>
        <taxon>Streptosporangiales</taxon>
        <taxon>Streptosporangiaceae</taxon>
        <taxon>Nonomuraea</taxon>
    </lineage>
</organism>
<name>A0A1G9FHU4_9ACTN</name>
<dbReference type="Pfam" id="PF06314">
    <property type="entry name" value="ADC"/>
    <property type="match status" value="1"/>
</dbReference>
<proteinExistence type="predicted"/>
<accession>A0A1G9FHU4</accession>
<dbReference type="STRING" id="683260.SAMN05421874_11296"/>
<evidence type="ECO:0000313" key="1">
    <source>
        <dbReference type="EMBL" id="SDK87733.1"/>
    </source>
</evidence>
<dbReference type="GO" id="GO:0016829">
    <property type="term" value="F:lyase activity"/>
    <property type="evidence" value="ECO:0007669"/>
    <property type="project" value="InterPro"/>
</dbReference>
<keyword evidence="2" id="KW-1185">Reference proteome</keyword>
<dbReference type="AlphaFoldDB" id="A0A1G9FHU4"/>